<feature type="transmembrane region" description="Helical" evidence="14">
    <location>
        <begin position="619"/>
        <end position="643"/>
    </location>
</feature>
<accession>A0AAV7EID3</accession>
<dbReference type="Proteomes" id="UP000825729">
    <property type="component" value="Unassembled WGS sequence"/>
</dbReference>
<evidence type="ECO:0000313" key="15">
    <source>
        <dbReference type="EMBL" id="KAG9448582.1"/>
    </source>
</evidence>
<dbReference type="GO" id="GO:0030244">
    <property type="term" value="P:cellulose biosynthetic process"/>
    <property type="evidence" value="ECO:0007669"/>
    <property type="project" value="InterPro"/>
</dbReference>
<evidence type="ECO:0000256" key="2">
    <source>
        <dbReference type="ARBA" id="ARBA00022676"/>
    </source>
</evidence>
<dbReference type="AlphaFoldDB" id="A0AAV7EID3"/>
<dbReference type="GO" id="GO:0000139">
    <property type="term" value="C:Golgi membrane"/>
    <property type="evidence" value="ECO:0007669"/>
    <property type="project" value="UniProtKB-SubCell"/>
</dbReference>
<dbReference type="Gene3D" id="3.90.550.10">
    <property type="entry name" value="Spore Coat Polysaccharide Biosynthesis Protein SpsA, Chain A"/>
    <property type="match status" value="1"/>
</dbReference>
<organism evidence="15 16">
    <name type="scientific">Aristolochia fimbriata</name>
    <name type="common">White veined hardy Dutchman's pipe vine</name>
    <dbReference type="NCBI Taxonomy" id="158543"/>
    <lineage>
        <taxon>Eukaryota</taxon>
        <taxon>Viridiplantae</taxon>
        <taxon>Streptophyta</taxon>
        <taxon>Embryophyta</taxon>
        <taxon>Tracheophyta</taxon>
        <taxon>Spermatophyta</taxon>
        <taxon>Magnoliopsida</taxon>
        <taxon>Magnoliidae</taxon>
        <taxon>Piperales</taxon>
        <taxon>Aristolochiaceae</taxon>
        <taxon>Aristolochia</taxon>
    </lineage>
</organism>
<dbReference type="SUPFAM" id="SSF53448">
    <property type="entry name" value="Nucleotide-diphospho-sugar transferases"/>
    <property type="match status" value="1"/>
</dbReference>
<dbReference type="FunFam" id="3.90.550.10:FF:000112">
    <property type="entry name" value="Cellulose synthase-like protein E1"/>
    <property type="match status" value="1"/>
</dbReference>
<dbReference type="FunFam" id="3.90.550.10:FF:000138">
    <property type="entry name" value="Cellulose synthase isolog"/>
    <property type="match status" value="1"/>
</dbReference>
<evidence type="ECO:0008006" key="17">
    <source>
        <dbReference type="Google" id="ProtNLM"/>
    </source>
</evidence>
<evidence type="ECO:0000256" key="13">
    <source>
        <dbReference type="PIRSR" id="PIRSR605150-3"/>
    </source>
</evidence>
<evidence type="ECO:0000256" key="10">
    <source>
        <dbReference type="ARBA" id="ARBA00060766"/>
    </source>
</evidence>
<evidence type="ECO:0000256" key="14">
    <source>
        <dbReference type="SAM" id="Phobius"/>
    </source>
</evidence>
<dbReference type="GO" id="GO:0016760">
    <property type="term" value="F:cellulose synthase (UDP-forming) activity"/>
    <property type="evidence" value="ECO:0007669"/>
    <property type="project" value="InterPro"/>
</dbReference>
<name>A0AAV7EID3_ARIFI</name>
<feature type="transmembrane region" description="Helical" evidence="14">
    <location>
        <begin position="490"/>
        <end position="508"/>
    </location>
</feature>
<feature type="transmembrane region" description="Helical" evidence="14">
    <location>
        <begin position="685"/>
        <end position="708"/>
    </location>
</feature>
<comment type="similarity">
    <text evidence="10">Belongs to the glycosyltransferase 2 family. Plant cellulose synthase-like E subfamily.</text>
</comment>
<evidence type="ECO:0000256" key="8">
    <source>
        <dbReference type="ARBA" id="ARBA00023316"/>
    </source>
</evidence>
<evidence type="ECO:0000256" key="1">
    <source>
        <dbReference type="ARBA" id="ARBA00004653"/>
    </source>
</evidence>
<feature type="transmembrane region" description="Helical" evidence="14">
    <location>
        <begin position="528"/>
        <end position="549"/>
    </location>
</feature>
<evidence type="ECO:0000256" key="11">
    <source>
        <dbReference type="PIRSR" id="PIRSR605150-1"/>
    </source>
</evidence>
<dbReference type="InterPro" id="IPR005150">
    <property type="entry name" value="Cellulose_synth"/>
</dbReference>
<keyword evidence="4 14" id="KW-0812">Transmembrane</keyword>
<evidence type="ECO:0000256" key="3">
    <source>
        <dbReference type="ARBA" id="ARBA00022679"/>
    </source>
</evidence>
<feature type="binding site" evidence="13">
    <location>
        <position position="254"/>
    </location>
    <ligand>
        <name>Mn(2+)</name>
        <dbReference type="ChEBI" id="CHEBI:29035"/>
    </ligand>
</feature>
<feature type="active site" evidence="11">
    <location>
        <position position="418"/>
    </location>
</feature>
<evidence type="ECO:0000256" key="7">
    <source>
        <dbReference type="ARBA" id="ARBA00023136"/>
    </source>
</evidence>
<feature type="binding site" evidence="12">
    <location>
        <position position="83"/>
    </location>
    <ligand>
        <name>UDP-alpha-D-glucose</name>
        <dbReference type="ChEBI" id="CHEBI:58885"/>
    </ligand>
</feature>
<dbReference type="PANTHER" id="PTHR13301">
    <property type="entry name" value="X-BOX TRANSCRIPTION FACTOR-RELATED"/>
    <property type="match status" value="1"/>
</dbReference>
<keyword evidence="2" id="KW-0328">Glycosyltransferase</keyword>
<sequence>MFLGMCSIWFYRWNHVPETGKRPWVWYGMFGAELFFGFYWVLSQSVRWRPLRRSTFKERLSHRYENKLPNVDIFVCTADPTIEPPLLVVNTVLSVMAYDYPSEKIGVYLSDDGGSALTFYALLEASRFSKHWIPFCKKFNVEPRSPAAYFSTPLRPPASDLFAEEWQAVKKRYQVMESRIEAPIKSGMISEEIKAEHEGFSEWDAKVTARNHQTILKILLDGRDPENTDVDGRPLPTLVYLAREKRPQYPHHFKAGAMNALLRVSSAISNAPIILNVDCDMYSNNSEAVRDALCFFMDEEKGHEFAYVQHPQSLINVTKNNIYHNRLTVIDAKDHPGADGFGGPMYIGTGCFHRRRSLCGREYWKGYKEDWSKNTAKKSDESVTELEKRAKGLANCAAEENSHWGKKVGVRYGCAVEDVITGLSIQRNGWKSVYFNPPRSGFLGIGPITLEQVLIQHKRWSEGHLQIVLSDCSPLFRWNGKIKIGLRMAYSIYNLWATTSIPALYYVIVPALCLYNGTPVFPKMSSPWFVAFVYVIVANHMNGLFESLWSGETLQGWWNMLRMMIFKRTTSYLFGLVNTILKLSGFSKSSFVVTAKVADEEVNGRYDREIMEFGSASPMFVIIAAIALLNLVSLCGGLKAVLFAPSNEFVDFDDLVLQFLLCGFLILINVPVYEALFFRRDEGSLPAAVMLRSLVFVVLACSIGPLLVTKSL</sequence>
<feature type="transmembrane region" description="Helical" evidence="14">
    <location>
        <begin position="24"/>
        <end position="42"/>
    </location>
</feature>
<keyword evidence="5 14" id="KW-1133">Transmembrane helix</keyword>
<evidence type="ECO:0000256" key="4">
    <source>
        <dbReference type="ARBA" id="ARBA00022692"/>
    </source>
</evidence>
<feature type="binding site" evidence="13">
    <location>
        <position position="278"/>
    </location>
    <ligand>
        <name>Mn(2+)</name>
        <dbReference type="ChEBI" id="CHEBI:29035"/>
    </ligand>
</feature>
<keyword evidence="8" id="KW-0961">Cell wall biogenesis/degradation</keyword>
<feature type="active site" evidence="11">
    <location>
        <position position="112"/>
    </location>
</feature>
<comment type="caution">
    <text evidence="15">The sequence shown here is derived from an EMBL/GenBank/DDBJ whole genome shotgun (WGS) entry which is preliminary data.</text>
</comment>
<keyword evidence="7 14" id="KW-0472">Membrane</keyword>
<comment type="function">
    <text evidence="9">Thought to be a Golgi-localized beta-glycan synthase that polymerize the backbones of noncellulosic polysaccharides (hemicelluloses) of plant cell wall.</text>
</comment>
<evidence type="ECO:0000256" key="9">
    <source>
        <dbReference type="ARBA" id="ARBA00037405"/>
    </source>
</evidence>
<evidence type="ECO:0000313" key="16">
    <source>
        <dbReference type="Proteomes" id="UP000825729"/>
    </source>
</evidence>
<dbReference type="GO" id="GO:0071555">
    <property type="term" value="P:cell wall organization"/>
    <property type="evidence" value="ECO:0007669"/>
    <property type="project" value="UniProtKB-KW"/>
</dbReference>
<feature type="transmembrane region" description="Helical" evidence="14">
    <location>
        <begin position="570"/>
        <end position="587"/>
    </location>
</feature>
<dbReference type="Pfam" id="PF03552">
    <property type="entry name" value="Cellulose_synt"/>
    <property type="match status" value="2"/>
</dbReference>
<dbReference type="EMBL" id="JAINDJ010000004">
    <property type="protein sequence ID" value="KAG9448582.1"/>
    <property type="molecule type" value="Genomic_DNA"/>
</dbReference>
<keyword evidence="6" id="KW-0333">Golgi apparatus</keyword>
<comment type="subcellular location">
    <subcellularLocation>
        <location evidence="1">Golgi apparatus membrane</location>
        <topology evidence="1">Multi-pass membrane protein</topology>
    </subcellularLocation>
</comment>
<evidence type="ECO:0000256" key="5">
    <source>
        <dbReference type="ARBA" id="ARBA00022989"/>
    </source>
</evidence>
<gene>
    <name evidence="15" type="ORF">H6P81_008547</name>
</gene>
<reference evidence="15 16" key="1">
    <citation type="submission" date="2021-07" db="EMBL/GenBank/DDBJ databases">
        <title>The Aristolochia fimbriata genome: insights into angiosperm evolution, floral development and chemical biosynthesis.</title>
        <authorList>
            <person name="Jiao Y."/>
        </authorList>
    </citation>
    <scope>NUCLEOTIDE SEQUENCE [LARGE SCALE GENOMIC DNA]</scope>
    <source>
        <strain evidence="15">IBCAS-2021</strain>
        <tissue evidence="15">Leaf</tissue>
    </source>
</reference>
<evidence type="ECO:0000256" key="6">
    <source>
        <dbReference type="ARBA" id="ARBA00023034"/>
    </source>
</evidence>
<dbReference type="InterPro" id="IPR029044">
    <property type="entry name" value="Nucleotide-diphossugar_trans"/>
</dbReference>
<feature type="binding site" evidence="12">
    <location>
        <position position="112"/>
    </location>
    <ligand>
        <name>UDP-alpha-D-glucose</name>
        <dbReference type="ChEBI" id="CHEBI:58885"/>
    </ligand>
</feature>
<keyword evidence="3" id="KW-0808">Transferase</keyword>
<proteinExistence type="inferred from homology"/>
<protein>
    <recommendedName>
        <fullName evidence="17">Cellulose synthase-like protein E6</fullName>
    </recommendedName>
</protein>
<keyword evidence="16" id="KW-1185">Reference proteome</keyword>
<evidence type="ECO:0000256" key="12">
    <source>
        <dbReference type="PIRSR" id="PIRSR605150-2"/>
    </source>
</evidence>
<feature type="transmembrane region" description="Helical" evidence="14">
    <location>
        <begin position="655"/>
        <end position="673"/>
    </location>
</feature>